<gene>
    <name evidence="2" type="ORF">CEURO_LOCUS19331</name>
</gene>
<keyword evidence="1" id="KW-1133">Transmembrane helix</keyword>
<dbReference type="OrthoDB" id="1324969at2759"/>
<sequence>MKMQCMQIGRKFILCYFSFYYFSDFSVCFLFGVVVVFHGCKTLDLDVGDFGIGVTVYGLFVPINESASYIASGEVINSESGSRDSGCQDSICRITHNLNVGISI</sequence>
<feature type="transmembrane region" description="Helical" evidence="1">
    <location>
        <begin position="12"/>
        <end position="37"/>
    </location>
</feature>
<organism evidence="2 3">
    <name type="scientific">Cuscuta europaea</name>
    <name type="common">European dodder</name>
    <dbReference type="NCBI Taxonomy" id="41803"/>
    <lineage>
        <taxon>Eukaryota</taxon>
        <taxon>Viridiplantae</taxon>
        <taxon>Streptophyta</taxon>
        <taxon>Embryophyta</taxon>
        <taxon>Tracheophyta</taxon>
        <taxon>Spermatophyta</taxon>
        <taxon>Magnoliopsida</taxon>
        <taxon>eudicotyledons</taxon>
        <taxon>Gunneridae</taxon>
        <taxon>Pentapetalae</taxon>
        <taxon>asterids</taxon>
        <taxon>lamiids</taxon>
        <taxon>Solanales</taxon>
        <taxon>Convolvulaceae</taxon>
        <taxon>Cuscuteae</taxon>
        <taxon>Cuscuta</taxon>
        <taxon>Cuscuta subgen. Cuscuta</taxon>
    </lineage>
</organism>
<evidence type="ECO:0000313" key="3">
    <source>
        <dbReference type="Proteomes" id="UP001152484"/>
    </source>
</evidence>
<keyword evidence="1" id="KW-0472">Membrane</keyword>
<name>A0A9P0ZQX9_CUSEU</name>
<protein>
    <submittedName>
        <fullName evidence="2">Uncharacterized protein</fullName>
    </submittedName>
</protein>
<proteinExistence type="predicted"/>
<accession>A0A9P0ZQX9</accession>
<keyword evidence="3" id="KW-1185">Reference proteome</keyword>
<reference evidence="2" key="1">
    <citation type="submission" date="2022-07" db="EMBL/GenBank/DDBJ databases">
        <authorList>
            <person name="Macas J."/>
            <person name="Novak P."/>
            <person name="Neumann P."/>
        </authorList>
    </citation>
    <scope>NUCLEOTIDE SEQUENCE</scope>
</reference>
<dbReference type="Proteomes" id="UP001152484">
    <property type="component" value="Unassembled WGS sequence"/>
</dbReference>
<dbReference type="EMBL" id="CAMAPE010000054">
    <property type="protein sequence ID" value="CAH9111622.1"/>
    <property type="molecule type" value="Genomic_DNA"/>
</dbReference>
<comment type="caution">
    <text evidence="2">The sequence shown here is derived from an EMBL/GenBank/DDBJ whole genome shotgun (WGS) entry which is preliminary data.</text>
</comment>
<dbReference type="AlphaFoldDB" id="A0A9P0ZQX9"/>
<evidence type="ECO:0000256" key="1">
    <source>
        <dbReference type="SAM" id="Phobius"/>
    </source>
</evidence>
<keyword evidence="1" id="KW-0812">Transmembrane</keyword>
<evidence type="ECO:0000313" key="2">
    <source>
        <dbReference type="EMBL" id="CAH9111622.1"/>
    </source>
</evidence>